<reference evidence="2 3" key="1">
    <citation type="journal article" date="2022" name="bioRxiv">
        <title>Genomics of Preaxostyla Flagellates Illuminates Evolutionary Transitions and the Path Towards Mitochondrial Loss.</title>
        <authorList>
            <person name="Novak L.V.F."/>
            <person name="Treitli S.C."/>
            <person name="Pyrih J."/>
            <person name="Halakuc P."/>
            <person name="Pipaliya S.V."/>
            <person name="Vacek V."/>
            <person name="Brzon O."/>
            <person name="Soukal P."/>
            <person name="Eme L."/>
            <person name="Dacks J.B."/>
            <person name="Karnkowska A."/>
            <person name="Elias M."/>
            <person name="Hampl V."/>
        </authorList>
    </citation>
    <scope>NUCLEOTIDE SEQUENCE [LARGE SCALE GENOMIC DNA]</scope>
    <source>
        <strain evidence="2">NAU3</strain>
        <tissue evidence="2">Gut</tissue>
    </source>
</reference>
<evidence type="ECO:0000256" key="1">
    <source>
        <dbReference type="SAM" id="MobiDB-lite"/>
    </source>
</evidence>
<evidence type="ECO:0000313" key="3">
    <source>
        <dbReference type="Proteomes" id="UP001281761"/>
    </source>
</evidence>
<keyword evidence="3" id="KW-1185">Reference proteome</keyword>
<feature type="region of interest" description="Disordered" evidence="1">
    <location>
        <begin position="153"/>
        <end position="189"/>
    </location>
</feature>
<comment type="caution">
    <text evidence="2">The sequence shown here is derived from an EMBL/GenBank/DDBJ whole genome shotgun (WGS) entry which is preliminary data.</text>
</comment>
<feature type="compositionally biased region" description="Basic residues" evidence="1">
    <location>
        <begin position="162"/>
        <end position="174"/>
    </location>
</feature>
<name>A0ABQ9XF17_9EUKA</name>
<accession>A0ABQ9XF17</accession>
<feature type="region of interest" description="Disordered" evidence="1">
    <location>
        <begin position="99"/>
        <end position="129"/>
    </location>
</feature>
<evidence type="ECO:0000313" key="2">
    <source>
        <dbReference type="EMBL" id="KAK2948805.1"/>
    </source>
</evidence>
<organism evidence="2 3">
    <name type="scientific">Blattamonas nauphoetae</name>
    <dbReference type="NCBI Taxonomy" id="2049346"/>
    <lineage>
        <taxon>Eukaryota</taxon>
        <taxon>Metamonada</taxon>
        <taxon>Preaxostyla</taxon>
        <taxon>Oxymonadida</taxon>
        <taxon>Blattamonas</taxon>
    </lineage>
</organism>
<protein>
    <submittedName>
        <fullName evidence="2">Uncharacterized protein</fullName>
    </submittedName>
</protein>
<dbReference type="EMBL" id="JARBJD010000168">
    <property type="protein sequence ID" value="KAK2948805.1"/>
    <property type="molecule type" value="Genomic_DNA"/>
</dbReference>
<proteinExistence type="predicted"/>
<feature type="compositionally biased region" description="Basic and acidic residues" evidence="1">
    <location>
        <begin position="175"/>
        <end position="189"/>
    </location>
</feature>
<dbReference type="Proteomes" id="UP001281761">
    <property type="component" value="Unassembled WGS sequence"/>
</dbReference>
<sequence>MEVIEASTSKSTDQASSNEAELFSLTRRCGFALARIEQGVLALGQSHGGNNPDTQTRNIQQQVGGMSIRHFRSFVHSSVKEIGEIGIDLTAVRREMEDKMRQMGAEREKEKEEMETERDQARKAEEERQREFARKMREIEEMKRMNEKWIEEGRQQEEKEKEKKRRREQQRKRKKEEEEQKEKEKARKEGAAAIEVFQQDKFTVYGNVFTKSVNDWSSFFSLSFGPVVVRIAVVIRNCVNSTFAVGLIATDMIEQATQTQGSFSNLKRAAGWVIHPSLRWVRQNGKDSHHQSTCKSLTVGQRLVMEVDGRKGIRTLKLSQDGETHSAFFSNIPVPFRFAIQMYESGASVEIVSTEVLREASIVGGKSKVVMD</sequence>
<gene>
    <name evidence="2" type="ORF">BLNAU_16255</name>
</gene>